<accession>S4MG47</accession>
<evidence type="ECO:0000256" key="12">
    <source>
        <dbReference type="ARBA" id="ARBA00023277"/>
    </source>
</evidence>
<dbReference type="InterPro" id="IPR019779">
    <property type="entry name" value="GalP_UDPtransf1_His-AS"/>
</dbReference>
<dbReference type="PANTHER" id="PTHR11943">
    <property type="entry name" value="GALACTOSE-1-PHOSPHATE URIDYLYLTRANSFERASE"/>
    <property type="match status" value="1"/>
</dbReference>
<evidence type="ECO:0000256" key="8">
    <source>
        <dbReference type="ARBA" id="ARBA00022695"/>
    </source>
</evidence>
<keyword evidence="10" id="KW-0862">Zinc</keyword>
<dbReference type="SUPFAM" id="SSF54197">
    <property type="entry name" value="HIT-like"/>
    <property type="match status" value="2"/>
</dbReference>
<dbReference type="InterPro" id="IPR005849">
    <property type="entry name" value="GalP_Utransf_N"/>
</dbReference>
<proteinExistence type="inferred from homology"/>
<dbReference type="InterPro" id="IPR005850">
    <property type="entry name" value="GalP_Utransf_C"/>
</dbReference>
<evidence type="ECO:0000256" key="9">
    <source>
        <dbReference type="ARBA" id="ARBA00022723"/>
    </source>
</evidence>
<comment type="catalytic activity">
    <reaction evidence="1 15">
        <text>alpha-D-galactose 1-phosphate + UDP-alpha-D-glucose = alpha-D-glucose 1-phosphate + UDP-alpha-D-galactose</text>
        <dbReference type="Rhea" id="RHEA:13989"/>
        <dbReference type="ChEBI" id="CHEBI:58336"/>
        <dbReference type="ChEBI" id="CHEBI:58601"/>
        <dbReference type="ChEBI" id="CHEBI:58885"/>
        <dbReference type="ChEBI" id="CHEBI:66914"/>
        <dbReference type="EC" id="2.7.7.12"/>
    </reaction>
</comment>
<feature type="active site" description="Tele-UMP-histidine intermediate" evidence="14">
    <location>
        <position position="106"/>
    </location>
</feature>
<evidence type="ECO:0000313" key="19">
    <source>
        <dbReference type="Proteomes" id="UP000015001"/>
    </source>
</evidence>
<evidence type="ECO:0000256" key="2">
    <source>
        <dbReference type="ARBA" id="ARBA00001947"/>
    </source>
</evidence>
<keyword evidence="9 15" id="KW-0479">Metal-binding</keyword>
<feature type="domain" description="Galactose-1-phosphate uridyl transferase N-terminal" evidence="16">
    <location>
        <begin position="10"/>
        <end position="116"/>
    </location>
</feature>
<dbReference type="AlphaFoldDB" id="S4MG47"/>
<dbReference type="InterPro" id="IPR036265">
    <property type="entry name" value="HIT-like_sf"/>
</dbReference>
<reference evidence="18 19" key="1">
    <citation type="submission" date="2013-02" db="EMBL/GenBank/DDBJ databases">
        <title>Draft Genome Sequence of Streptomyces afghaniensis, Which Produces Compounds of the Julimycin B-Complex.</title>
        <authorList>
            <person name="Gruening B.A."/>
            <person name="Praeg A."/>
            <person name="Erxleben A."/>
            <person name="Guenther S."/>
            <person name="Fiedler H.-P."/>
            <person name="Goodfellow M."/>
            <person name="Mueller M."/>
        </authorList>
    </citation>
    <scope>NUCLEOTIDE SEQUENCE [LARGE SCALE GENOMIC DNA]</scope>
    <source>
        <strain evidence="18 19">772</strain>
    </source>
</reference>
<evidence type="ECO:0000256" key="14">
    <source>
        <dbReference type="PIRSR" id="PIRSR000808-1"/>
    </source>
</evidence>
<evidence type="ECO:0000256" key="6">
    <source>
        <dbReference type="ARBA" id="ARBA00016340"/>
    </source>
</evidence>
<evidence type="ECO:0000256" key="1">
    <source>
        <dbReference type="ARBA" id="ARBA00001107"/>
    </source>
</evidence>
<gene>
    <name evidence="18" type="ORF">STAFG_8399</name>
</gene>
<dbReference type="PIRSF" id="PIRSF000808">
    <property type="entry name" value="GalT"/>
    <property type="match status" value="1"/>
</dbReference>
<keyword evidence="12 15" id="KW-0119">Carbohydrate metabolism</keyword>
<dbReference type="Proteomes" id="UP000015001">
    <property type="component" value="Unassembled WGS sequence"/>
</dbReference>
<dbReference type="Gene3D" id="3.30.428.10">
    <property type="entry name" value="HIT-like"/>
    <property type="match status" value="2"/>
</dbReference>
<evidence type="ECO:0000256" key="10">
    <source>
        <dbReference type="ARBA" id="ARBA00022833"/>
    </source>
</evidence>
<dbReference type="EC" id="2.7.7.12" evidence="5 13"/>
<sequence>MPSEIPCADYDVVVFENRFPALSGRFSAGAAEAAQPTRPAAGRCEVVVFSSAHDLSLARLSTRRVRTVIEAWVDRTKCLNAVAGVEQVVCFENRGTQIGATLTHPHGQIYAYPFIPARFERMLLVARGARDRGDRCVHCQLVESELQSAERVIGVTRHWIAFVPPAARWPYEARLYARRHVPDLAALDADELDDLAEAYRSLLRRFETVATAPLPYMALWVQAAAGESRDLTHLHAQVFSDRSATGVKRLAAGELGAGAWVTEVCPEAMAERLRGAPSAHGHDSSASDVVRGRNAALSISPCQPGQPPQIP</sequence>
<evidence type="ECO:0000256" key="7">
    <source>
        <dbReference type="ARBA" id="ARBA00022679"/>
    </source>
</evidence>
<comment type="cofactor">
    <cofactor evidence="2">
        <name>Zn(2+)</name>
        <dbReference type="ChEBI" id="CHEBI:29105"/>
    </cofactor>
</comment>
<dbReference type="Pfam" id="PF01087">
    <property type="entry name" value="GalP_UDP_transf"/>
    <property type="match status" value="1"/>
</dbReference>
<dbReference type="PATRIC" id="fig|1283301.3.peg.8335"/>
<dbReference type="UniPathway" id="UPA00214"/>
<evidence type="ECO:0000259" key="17">
    <source>
        <dbReference type="Pfam" id="PF02744"/>
    </source>
</evidence>
<protein>
    <recommendedName>
        <fullName evidence="6 13">Galactose-1-phosphate uridylyltransferase</fullName>
        <ecNumber evidence="5 13">2.7.7.12</ecNumber>
    </recommendedName>
</protein>
<organism evidence="18 19">
    <name type="scientific">Streptomyces afghaniensis 772</name>
    <dbReference type="NCBI Taxonomy" id="1283301"/>
    <lineage>
        <taxon>Bacteria</taxon>
        <taxon>Bacillati</taxon>
        <taxon>Actinomycetota</taxon>
        <taxon>Actinomycetes</taxon>
        <taxon>Kitasatosporales</taxon>
        <taxon>Streptomycetaceae</taxon>
        <taxon>Streptomyces</taxon>
    </lineage>
</organism>
<evidence type="ECO:0000256" key="5">
    <source>
        <dbReference type="ARBA" id="ARBA00012384"/>
    </source>
</evidence>
<dbReference type="GO" id="GO:0005737">
    <property type="term" value="C:cytoplasm"/>
    <property type="evidence" value="ECO:0007669"/>
    <property type="project" value="TreeGrafter"/>
</dbReference>
<dbReference type="Pfam" id="PF02744">
    <property type="entry name" value="GalP_UDP_tr_C"/>
    <property type="match status" value="1"/>
</dbReference>
<dbReference type="NCBIfam" id="TIGR00209">
    <property type="entry name" value="galT_1"/>
    <property type="match status" value="1"/>
</dbReference>
<evidence type="ECO:0000313" key="18">
    <source>
        <dbReference type="EMBL" id="EPJ34535.1"/>
    </source>
</evidence>
<comment type="caution">
    <text evidence="18">The sequence shown here is derived from an EMBL/GenBank/DDBJ whole genome shotgun (WGS) entry which is preliminary data.</text>
</comment>
<dbReference type="PANTHER" id="PTHR11943:SF1">
    <property type="entry name" value="GALACTOSE-1-PHOSPHATE URIDYLYLTRANSFERASE"/>
    <property type="match status" value="1"/>
</dbReference>
<feature type="domain" description="Galactose-1-phosphate uridyl transferase C-terminal" evidence="17">
    <location>
        <begin position="140"/>
        <end position="282"/>
    </location>
</feature>
<evidence type="ECO:0000256" key="11">
    <source>
        <dbReference type="ARBA" id="ARBA00023144"/>
    </source>
</evidence>
<evidence type="ECO:0000256" key="3">
    <source>
        <dbReference type="ARBA" id="ARBA00004947"/>
    </source>
</evidence>
<dbReference type="GO" id="GO:0008270">
    <property type="term" value="F:zinc ion binding"/>
    <property type="evidence" value="ECO:0007669"/>
    <property type="project" value="InterPro"/>
</dbReference>
<evidence type="ECO:0000256" key="15">
    <source>
        <dbReference type="RuleBase" id="RU000506"/>
    </source>
</evidence>
<comment type="pathway">
    <text evidence="3 15">Carbohydrate metabolism; galactose metabolism.</text>
</comment>
<dbReference type="GO" id="GO:0008108">
    <property type="term" value="F:UDP-glucose:hexose-1-phosphate uridylyltransferase activity"/>
    <property type="evidence" value="ECO:0007669"/>
    <property type="project" value="UniProtKB-UniRule"/>
</dbReference>
<keyword evidence="8 15" id="KW-0548">Nucleotidyltransferase</keyword>
<evidence type="ECO:0000256" key="13">
    <source>
        <dbReference type="NCBIfam" id="TIGR00209"/>
    </source>
</evidence>
<keyword evidence="11 15" id="KW-0299">Galactose metabolism</keyword>
<name>S4MG47_9ACTN</name>
<evidence type="ECO:0000256" key="4">
    <source>
        <dbReference type="ARBA" id="ARBA00010951"/>
    </source>
</evidence>
<keyword evidence="7 15" id="KW-0808">Transferase</keyword>
<dbReference type="HOGENOM" id="CLU_029960_1_1_11"/>
<evidence type="ECO:0000259" key="16">
    <source>
        <dbReference type="Pfam" id="PF01087"/>
    </source>
</evidence>
<dbReference type="EMBL" id="AOPY01001693">
    <property type="protein sequence ID" value="EPJ34535.1"/>
    <property type="molecule type" value="Genomic_DNA"/>
</dbReference>
<dbReference type="InterPro" id="IPR001937">
    <property type="entry name" value="GalP_UDPtransf1"/>
</dbReference>
<dbReference type="PROSITE" id="PS00117">
    <property type="entry name" value="GAL_P_UDP_TRANSF_I"/>
    <property type="match status" value="1"/>
</dbReference>
<dbReference type="GO" id="GO:0033499">
    <property type="term" value="P:galactose catabolic process via UDP-galactose, Leloir pathway"/>
    <property type="evidence" value="ECO:0007669"/>
    <property type="project" value="TreeGrafter"/>
</dbReference>
<keyword evidence="19" id="KW-1185">Reference proteome</keyword>
<comment type="similarity">
    <text evidence="4 15">Belongs to the galactose-1-phosphate uridylyltransferase type 1 family.</text>
</comment>